<dbReference type="Gene3D" id="3.40.91.30">
    <property type="match status" value="1"/>
</dbReference>
<dbReference type="InterPro" id="IPR008029">
    <property type="entry name" value="Phage_T7_Gp3_endoDNaseI"/>
</dbReference>
<dbReference type="SUPFAM" id="SSF52980">
    <property type="entry name" value="Restriction endonuclease-like"/>
    <property type="match status" value="1"/>
</dbReference>
<dbReference type="CDD" id="cd22324">
    <property type="entry name" value="Endonuclease_I"/>
    <property type="match status" value="1"/>
</dbReference>
<name>A0A0F7LBU6_9VIRU</name>
<evidence type="ECO:0000313" key="1">
    <source>
        <dbReference type="EMBL" id="AKH48807.1"/>
    </source>
</evidence>
<dbReference type="GO" id="GO:0008833">
    <property type="term" value="F:deoxyribonuclease IV (phage-T4-induced) activity"/>
    <property type="evidence" value="ECO:0007669"/>
    <property type="project" value="InterPro"/>
</dbReference>
<dbReference type="GO" id="GO:0015074">
    <property type="term" value="P:DNA integration"/>
    <property type="evidence" value="ECO:0007669"/>
    <property type="project" value="InterPro"/>
</dbReference>
<sequence length="117" mass="13682">MNFRSGLEEKLAKYLDKLNAPYLYEAGRYSFTTTSSYTPDFFLPNGIIIEAKGWFKPADRRKMLAVKAQHPELDIRLIFQRDNTLTKQSKTTYGAWATKHGFPYCIFPNIPEEWLHD</sequence>
<reference evidence="1" key="1">
    <citation type="journal article" date="2015" name="Front. Microbiol.">
        <title>Combining genomic sequencing methods to explore viral diversity and reveal potential virus-host interactions.</title>
        <authorList>
            <person name="Chow C.E."/>
            <person name="Winget D.M."/>
            <person name="White R.A.III."/>
            <person name="Hallam S.J."/>
            <person name="Suttle C.A."/>
        </authorList>
    </citation>
    <scope>NUCLEOTIDE SEQUENCE</scope>
    <source>
        <strain evidence="1">Oxic3_4</strain>
    </source>
</reference>
<dbReference type="InterPro" id="IPR011335">
    <property type="entry name" value="Restrct_endonuc-II-like"/>
</dbReference>
<organism evidence="1">
    <name type="scientific">uncultured marine virus</name>
    <dbReference type="NCBI Taxonomy" id="186617"/>
    <lineage>
        <taxon>Viruses</taxon>
        <taxon>environmental samples</taxon>
    </lineage>
</organism>
<dbReference type="GO" id="GO:0016032">
    <property type="term" value="P:viral process"/>
    <property type="evidence" value="ECO:0007669"/>
    <property type="project" value="InterPro"/>
</dbReference>
<proteinExistence type="predicted"/>
<protein>
    <submittedName>
        <fullName evidence="1">Capsid assembly protein</fullName>
    </submittedName>
</protein>
<reference evidence="1" key="2">
    <citation type="submission" date="2015-03" db="EMBL/GenBank/DDBJ databases">
        <authorList>
            <person name="Chow C.-E.T."/>
            <person name="Winget D.M."/>
            <person name="White R.A.III."/>
            <person name="Hallam S.J."/>
            <person name="Suttle C.A."/>
        </authorList>
    </citation>
    <scope>NUCLEOTIDE SEQUENCE</scope>
    <source>
        <strain evidence="1">Oxic3_4</strain>
    </source>
</reference>
<dbReference type="EMBL" id="KR029610">
    <property type="protein sequence ID" value="AKH48807.1"/>
    <property type="molecule type" value="Genomic_DNA"/>
</dbReference>
<dbReference type="Pfam" id="PF05367">
    <property type="entry name" value="Phage_endo_I"/>
    <property type="match status" value="1"/>
</dbReference>
<accession>A0A0F7LBU6</accession>